<evidence type="ECO:0000313" key="3">
    <source>
        <dbReference type="Proteomes" id="UP000005561"/>
    </source>
</evidence>
<sequence length="312" mass="35533">MFIGNRTADDWNWDCRSGLFNYRIFGARIKIRKRGADLKLSEFLGETTEYDKKQEVEMRKPKSWLKSVSAFANGNGGVLIFGIADDDTVIGIEDIKNASEFVSQKIKERIDPFPEVTMQIQSTEDGKNLLIVEVMKGQETPYYYHGDGSTEAFIRLGNESVAANAAELKRLVLRGKNTSFDSLMTEYDFKDFSFSKLRERFMEWNRASMPEKSFESFGIVNDKGKLTNAGALLADNCPIRYSRLFCTHWNGLDKSGGQIDALDSAEYSGSLIILLEEGVRFVKRNMKTLWKKQLIPELKCRIFVNGVFLKVL</sequence>
<feature type="domain" description="Schlafen AlbA-2" evidence="1">
    <location>
        <begin position="46"/>
        <end position="163"/>
    </location>
</feature>
<proteinExistence type="predicted"/>
<comment type="caution">
    <text evidence="2">The sequence shown here is derived from an EMBL/GenBank/DDBJ whole genome shotgun (WGS) entry which is preliminary data.</text>
</comment>
<evidence type="ECO:0000259" key="1">
    <source>
        <dbReference type="Pfam" id="PF04326"/>
    </source>
</evidence>
<dbReference type="InterPro" id="IPR007421">
    <property type="entry name" value="Schlafen_AlbA_2_dom"/>
</dbReference>
<accession>C6LJD5</accession>
<evidence type="ECO:0000313" key="2">
    <source>
        <dbReference type="EMBL" id="EET59249.1"/>
    </source>
</evidence>
<dbReference type="Pfam" id="PF04326">
    <property type="entry name" value="SLFN_AlbA_2"/>
    <property type="match status" value="1"/>
</dbReference>
<reference evidence="2" key="1">
    <citation type="submission" date="2009-07" db="EMBL/GenBank/DDBJ databases">
        <authorList>
            <person name="Weinstock G."/>
            <person name="Sodergren E."/>
            <person name="Clifton S."/>
            <person name="Fulton L."/>
            <person name="Fulton B."/>
            <person name="Courtney L."/>
            <person name="Fronick C."/>
            <person name="Harrison M."/>
            <person name="Strong C."/>
            <person name="Farmer C."/>
            <person name="Delahaunty K."/>
            <person name="Markovic C."/>
            <person name="Hall O."/>
            <person name="Minx P."/>
            <person name="Tomlinson C."/>
            <person name="Mitreva M."/>
            <person name="Nelson J."/>
            <person name="Hou S."/>
            <person name="Wollam A."/>
            <person name="Pepin K.H."/>
            <person name="Johnson M."/>
            <person name="Bhonagiri V."/>
            <person name="Nash W.E."/>
            <person name="Warren W."/>
            <person name="Chinwalla A."/>
            <person name="Mardis E.R."/>
            <person name="Wilson R.K."/>
        </authorList>
    </citation>
    <scope>NUCLEOTIDE SEQUENCE [LARGE SCALE GENOMIC DNA]</scope>
    <source>
        <strain evidence="2">DSM 14469</strain>
    </source>
</reference>
<protein>
    <submittedName>
        <fullName evidence="2">Divergent AAA domain protein</fullName>
    </submittedName>
</protein>
<dbReference type="PANTHER" id="PTHR30595:SF6">
    <property type="entry name" value="SCHLAFEN ALBA-2 DOMAIN-CONTAINING PROTEIN"/>
    <property type="match status" value="1"/>
</dbReference>
<gene>
    <name evidence="2" type="ORF">BRYFOR_08771</name>
</gene>
<dbReference type="Proteomes" id="UP000005561">
    <property type="component" value="Unassembled WGS sequence"/>
</dbReference>
<dbReference type="STRING" id="168384.SAMN05660368_03186"/>
<organism evidence="2 3">
    <name type="scientific">Marvinbryantia formatexigens DSM 14469</name>
    <dbReference type="NCBI Taxonomy" id="478749"/>
    <lineage>
        <taxon>Bacteria</taxon>
        <taxon>Bacillati</taxon>
        <taxon>Bacillota</taxon>
        <taxon>Clostridia</taxon>
        <taxon>Lachnospirales</taxon>
        <taxon>Lachnospiraceae</taxon>
        <taxon>Marvinbryantia</taxon>
    </lineage>
</organism>
<dbReference type="InterPro" id="IPR038461">
    <property type="entry name" value="Schlafen_AlbA_2_dom_sf"/>
</dbReference>
<dbReference type="Gene3D" id="3.30.950.30">
    <property type="entry name" value="Schlafen, AAA domain"/>
    <property type="match status" value="1"/>
</dbReference>
<dbReference type="AlphaFoldDB" id="C6LJD5"/>
<name>C6LJD5_9FIRM</name>
<dbReference type="eggNOG" id="COG2865">
    <property type="taxonomic scope" value="Bacteria"/>
</dbReference>
<dbReference type="PANTHER" id="PTHR30595">
    <property type="entry name" value="GLPR-RELATED TRANSCRIPTIONAL REPRESSOR"/>
    <property type="match status" value="1"/>
</dbReference>
<keyword evidence="3" id="KW-1185">Reference proteome</keyword>
<dbReference type="EMBL" id="ACCL02000020">
    <property type="protein sequence ID" value="EET59249.1"/>
    <property type="molecule type" value="Genomic_DNA"/>
</dbReference>